<dbReference type="InParanoid" id="A0A2P6NDW0"/>
<dbReference type="EMBL" id="MDYQ01000110">
    <property type="protein sequence ID" value="PRP82153.1"/>
    <property type="molecule type" value="Genomic_DNA"/>
</dbReference>
<sequence length="170" mass="18605">CHMCNFNKGMLHHSFNIAPAQSAKGCALSVTCRQMSTASSHGNNCKRLSYASALVCNITKRQQSRAEPVLPPVVASPTTQRQSPLHASPLPPVTVRTTENTPVVDVVHAAQVPNMAPSAVAQPPVILTERELLQMRQGGNLYTVLRGIELLSKQTRLLRRKVKQGHDHFQ</sequence>
<name>A0A2P6NDW0_9EUKA</name>
<comment type="caution">
    <text evidence="2">The sequence shown here is derived from an EMBL/GenBank/DDBJ whole genome shotgun (WGS) entry which is preliminary data.</text>
</comment>
<gene>
    <name evidence="2" type="ORF">PROFUN_10361</name>
</gene>
<reference evidence="2 3" key="1">
    <citation type="journal article" date="2018" name="Genome Biol. Evol.">
        <title>Multiple Roots of Fruiting Body Formation in Amoebozoa.</title>
        <authorList>
            <person name="Hillmann F."/>
            <person name="Forbes G."/>
            <person name="Novohradska S."/>
            <person name="Ferling I."/>
            <person name="Riege K."/>
            <person name="Groth M."/>
            <person name="Westermann M."/>
            <person name="Marz M."/>
            <person name="Spaller T."/>
            <person name="Winckler T."/>
            <person name="Schaap P."/>
            <person name="Glockner G."/>
        </authorList>
    </citation>
    <scope>NUCLEOTIDE SEQUENCE [LARGE SCALE GENOMIC DNA]</scope>
    <source>
        <strain evidence="2 3">Jena</strain>
    </source>
</reference>
<dbReference type="AlphaFoldDB" id="A0A2P6NDW0"/>
<feature type="compositionally biased region" description="Polar residues" evidence="1">
    <location>
        <begin position="76"/>
        <end position="85"/>
    </location>
</feature>
<organism evidence="2 3">
    <name type="scientific">Planoprotostelium fungivorum</name>
    <dbReference type="NCBI Taxonomy" id="1890364"/>
    <lineage>
        <taxon>Eukaryota</taxon>
        <taxon>Amoebozoa</taxon>
        <taxon>Evosea</taxon>
        <taxon>Variosea</taxon>
        <taxon>Cavosteliida</taxon>
        <taxon>Cavosteliaceae</taxon>
        <taxon>Planoprotostelium</taxon>
    </lineage>
</organism>
<feature type="non-terminal residue" evidence="2">
    <location>
        <position position="1"/>
    </location>
</feature>
<accession>A0A2P6NDW0</accession>
<evidence type="ECO:0000313" key="3">
    <source>
        <dbReference type="Proteomes" id="UP000241769"/>
    </source>
</evidence>
<evidence type="ECO:0000256" key="1">
    <source>
        <dbReference type="SAM" id="MobiDB-lite"/>
    </source>
</evidence>
<proteinExistence type="predicted"/>
<protein>
    <submittedName>
        <fullName evidence="2">Uncharacterized protein</fullName>
    </submittedName>
</protein>
<feature type="region of interest" description="Disordered" evidence="1">
    <location>
        <begin position="75"/>
        <end position="94"/>
    </location>
</feature>
<dbReference type="STRING" id="1890364.A0A2P6NDW0"/>
<evidence type="ECO:0000313" key="2">
    <source>
        <dbReference type="EMBL" id="PRP82153.1"/>
    </source>
</evidence>
<keyword evidence="3" id="KW-1185">Reference proteome</keyword>
<dbReference type="Proteomes" id="UP000241769">
    <property type="component" value="Unassembled WGS sequence"/>
</dbReference>